<dbReference type="Proteomes" id="UP000050517">
    <property type="component" value="Unassembled WGS sequence"/>
</dbReference>
<evidence type="ECO:0000256" key="6">
    <source>
        <dbReference type="HAMAP-Rule" id="MF_00031"/>
    </source>
</evidence>
<dbReference type="InterPro" id="IPR010994">
    <property type="entry name" value="RuvA_2-like"/>
</dbReference>
<dbReference type="EMBL" id="LKST01000001">
    <property type="protein sequence ID" value="KQB85462.1"/>
    <property type="molecule type" value="Genomic_DNA"/>
</dbReference>
<evidence type="ECO:0000313" key="10">
    <source>
        <dbReference type="Proteomes" id="UP000050517"/>
    </source>
</evidence>
<gene>
    <name evidence="6 9" type="primary">ruvA</name>
    <name evidence="9" type="ORF">Cocul_00608</name>
</gene>
<dbReference type="Gene3D" id="1.10.8.10">
    <property type="entry name" value="DNA helicase RuvA subunit, C-terminal domain"/>
    <property type="match status" value="1"/>
</dbReference>
<comment type="function">
    <text evidence="6">The RuvA-RuvB-RuvC complex processes Holliday junction (HJ) DNA during genetic recombination and DNA repair, while the RuvA-RuvB complex plays an important role in the rescue of blocked DNA replication forks via replication fork reversal (RFR). RuvA specifically binds to HJ cruciform DNA, conferring on it an open structure. The RuvB hexamer acts as an ATP-dependent pump, pulling dsDNA into and through the RuvAB complex. HJ branch migration allows RuvC to scan DNA until it finds its consensus sequence, where it cleaves and resolves the cruciform DNA.</text>
</comment>
<keyword evidence="4 6" id="KW-0233">DNA recombination</keyword>
<dbReference type="GO" id="GO:0016787">
    <property type="term" value="F:hydrolase activity"/>
    <property type="evidence" value="ECO:0007669"/>
    <property type="project" value="UniProtKB-KW"/>
</dbReference>
<dbReference type="RefSeq" id="WP_055121786.1">
    <property type="nucleotide sequence ID" value="NZ_LKST01000001.1"/>
</dbReference>
<dbReference type="GO" id="GO:0005524">
    <property type="term" value="F:ATP binding"/>
    <property type="evidence" value="ECO:0007669"/>
    <property type="project" value="InterPro"/>
</dbReference>
<evidence type="ECO:0000256" key="2">
    <source>
        <dbReference type="ARBA" id="ARBA00022763"/>
    </source>
</evidence>
<feature type="domain" description="DNA helicase Holliday junction RuvA type" evidence="7">
    <location>
        <begin position="1"/>
        <end position="61"/>
    </location>
</feature>
<comment type="subunit">
    <text evidence="6">Homotetramer. Forms an RuvA(8)-RuvB(12)-Holliday junction (HJ) complex. HJ DNA is sandwiched between 2 RuvA tetramers; dsDNA enters through RuvA and exits via RuvB. An RuvB hexamer assembles on each DNA strand where it exits the tetramer. Each RuvB hexamer is contacted by two RuvA subunits (via domain III) on 2 adjacent RuvB subunits; this complex drives branch migration. In the full resolvosome a probable DNA-RuvA(4)-RuvB(12)-RuvC(2) complex forms which resolves the HJ.</text>
</comment>
<dbReference type="GO" id="GO:0006281">
    <property type="term" value="P:DNA repair"/>
    <property type="evidence" value="ECO:0007669"/>
    <property type="project" value="UniProtKB-UniRule"/>
</dbReference>
<dbReference type="PATRIC" id="fig|1544416.3.peg.607"/>
<dbReference type="GO" id="GO:0000400">
    <property type="term" value="F:four-way junction DNA binding"/>
    <property type="evidence" value="ECO:0007669"/>
    <property type="project" value="UniProtKB-UniRule"/>
</dbReference>
<keyword evidence="1 6" id="KW-0963">Cytoplasm</keyword>
<keyword evidence="5 6" id="KW-0234">DNA repair</keyword>
<comment type="subcellular location">
    <subcellularLocation>
        <location evidence="6">Cytoplasm</location>
    </subcellularLocation>
</comment>
<proteinExistence type="inferred from homology"/>
<dbReference type="Pfam" id="PF01330">
    <property type="entry name" value="RuvA_N"/>
    <property type="match status" value="1"/>
</dbReference>
<dbReference type="Pfam" id="PF14520">
    <property type="entry name" value="HHH_5"/>
    <property type="match status" value="1"/>
</dbReference>
<dbReference type="CDD" id="cd14332">
    <property type="entry name" value="UBA_RuvA_C"/>
    <property type="match status" value="1"/>
</dbReference>
<dbReference type="GO" id="GO:0048476">
    <property type="term" value="C:Holliday junction resolvase complex"/>
    <property type="evidence" value="ECO:0007669"/>
    <property type="project" value="UniProtKB-UniRule"/>
</dbReference>
<dbReference type="InterPro" id="IPR012340">
    <property type="entry name" value="NA-bd_OB-fold"/>
</dbReference>
<dbReference type="GO" id="GO:0009379">
    <property type="term" value="C:Holliday junction helicase complex"/>
    <property type="evidence" value="ECO:0007669"/>
    <property type="project" value="InterPro"/>
</dbReference>
<comment type="caution">
    <text evidence="9">The sequence shown here is derived from an EMBL/GenBank/DDBJ whole genome shotgun (WGS) entry which is preliminary data.</text>
</comment>
<feature type="region of interest" description="Domain III" evidence="6">
    <location>
        <begin position="153"/>
        <end position="204"/>
    </location>
</feature>
<keyword evidence="9" id="KW-0347">Helicase</keyword>
<name>A0A0Q0UFI3_9CORY</name>
<evidence type="ECO:0000259" key="7">
    <source>
        <dbReference type="Pfam" id="PF01330"/>
    </source>
</evidence>
<dbReference type="Gene3D" id="2.40.50.140">
    <property type="entry name" value="Nucleic acid-binding proteins"/>
    <property type="match status" value="1"/>
</dbReference>
<dbReference type="GO" id="GO:0009378">
    <property type="term" value="F:four-way junction helicase activity"/>
    <property type="evidence" value="ECO:0007669"/>
    <property type="project" value="InterPro"/>
</dbReference>
<evidence type="ECO:0000313" key="9">
    <source>
        <dbReference type="EMBL" id="KQB85462.1"/>
    </source>
</evidence>
<dbReference type="OrthoDB" id="5293449at2"/>
<comment type="similarity">
    <text evidence="6">Belongs to the RuvA family.</text>
</comment>
<dbReference type="Gene3D" id="1.10.150.20">
    <property type="entry name" value="5' to 3' exonuclease, C-terminal subdomain"/>
    <property type="match status" value="1"/>
</dbReference>
<dbReference type="Pfam" id="PF07499">
    <property type="entry name" value="RuvA_C"/>
    <property type="match status" value="1"/>
</dbReference>
<evidence type="ECO:0000256" key="5">
    <source>
        <dbReference type="ARBA" id="ARBA00023204"/>
    </source>
</evidence>
<dbReference type="SUPFAM" id="SSF47781">
    <property type="entry name" value="RuvA domain 2-like"/>
    <property type="match status" value="1"/>
</dbReference>
<dbReference type="HAMAP" id="MF_00031">
    <property type="entry name" value="DNA_HJ_migration_RuvA"/>
    <property type="match status" value="1"/>
</dbReference>
<dbReference type="SUPFAM" id="SSF50249">
    <property type="entry name" value="Nucleic acid-binding proteins"/>
    <property type="match status" value="1"/>
</dbReference>
<dbReference type="InterPro" id="IPR013849">
    <property type="entry name" value="DNA_helicase_Holl-junc_RuvA_I"/>
</dbReference>
<dbReference type="InterPro" id="IPR000085">
    <property type="entry name" value="RuvA"/>
</dbReference>
<keyword evidence="3 6" id="KW-0238">DNA-binding</keyword>
<dbReference type="GO" id="GO:0005737">
    <property type="term" value="C:cytoplasm"/>
    <property type="evidence" value="ECO:0007669"/>
    <property type="project" value="UniProtKB-SubCell"/>
</dbReference>
<feature type="domain" description="Holliday junction DNA helicase RuvA C-terminal" evidence="8">
    <location>
        <begin position="158"/>
        <end position="201"/>
    </location>
</feature>
<keyword evidence="9" id="KW-0067">ATP-binding</keyword>
<keyword evidence="9" id="KW-0547">Nucleotide-binding</keyword>
<keyword evidence="10" id="KW-1185">Reference proteome</keyword>
<dbReference type="InterPro" id="IPR011114">
    <property type="entry name" value="RuvA_C"/>
</dbReference>
<keyword evidence="9" id="KW-0378">Hydrolase</keyword>
<organism evidence="9 10">
    <name type="scientific">Corynebacterium oculi</name>
    <dbReference type="NCBI Taxonomy" id="1544416"/>
    <lineage>
        <taxon>Bacteria</taxon>
        <taxon>Bacillati</taxon>
        <taxon>Actinomycetota</taxon>
        <taxon>Actinomycetes</taxon>
        <taxon>Mycobacteriales</taxon>
        <taxon>Corynebacteriaceae</taxon>
        <taxon>Corynebacterium</taxon>
    </lineage>
</organism>
<dbReference type="GO" id="GO:0006310">
    <property type="term" value="P:DNA recombination"/>
    <property type="evidence" value="ECO:0007669"/>
    <property type="project" value="UniProtKB-UniRule"/>
</dbReference>
<protein>
    <recommendedName>
        <fullName evidence="6">Holliday junction branch migration complex subunit RuvA</fullName>
    </recommendedName>
</protein>
<keyword evidence="2 6" id="KW-0227">DNA damage</keyword>
<evidence type="ECO:0000256" key="4">
    <source>
        <dbReference type="ARBA" id="ARBA00023172"/>
    </source>
</evidence>
<reference evidence="9 10" key="1">
    <citation type="submission" date="2015-10" db="EMBL/GenBank/DDBJ databases">
        <title>Corynebacteirum lowii and Corynebacterium oculi species nova, derived from human clinical disease and and emended description of Corynebacterium mastiditis.</title>
        <authorList>
            <person name="Bernard K."/>
            <person name="Pacheco A.L."/>
            <person name="Mcdougall C."/>
            <person name="Burtx T."/>
            <person name="Weibe D."/>
            <person name="Tyler S."/>
            <person name="Olson A.B."/>
            <person name="Cnockaert M."/>
            <person name="Eguchi H."/>
            <person name="Kuwahara T."/>
            <person name="Nakayama-Imaohji H."/>
            <person name="Boudewijins M."/>
            <person name="Van Hoecke F."/>
            <person name="Bernier A.-M."/>
            <person name="Vandamme P."/>
        </authorList>
    </citation>
    <scope>NUCLEOTIDE SEQUENCE [LARGE SCALE GENOMIC DNA]</scope>
    <source>
        <strain evidence="9 10">NML 130210</strain>
    </source>
</reference>
<evidence type="ECO:0000256" key="3">
    <source>
        <dbReference type="ARBA" id="ARBA00023125"/>
    </source>
</evidence>
<comment type="domain">
    <text evidence="6">Has three domains with a flexible linker between the domains II and III and assumes an 'L' shape. Domain III is highly mobile and contacts RuvB.</text>
</comment>
<accession>A0A0Q0UFI3</accession>
<dbReference type="STRING" id="1544416.Cocul_00608"/>
<dbReference type="InterPro" id="IPR036267">
    <property type="entry name" value="RuvA_C_sf"/>
</dbReference>
<dbReference type="SUPFAM" id="SSF46929">
    <property type="entry name" value="DNA helicase RuvA subunit, C-terminal domain"/>
    <property type="match status" value="1"/>
</dbReference>
<evidence type="ECO:0000256" key="1">
    <source>
        <dbReference type="ARBA" id="ARBA00022490"/>
    </source>
</evidence>
<evidence type="ECO:0000259" key="8">
    <source>
        <dbReference type="Pfam" id="PF07499"/>
    </source>
</evidence>
<dbReference type="AlphaFoldDB" id="A0A0Q0UFI3"/>
<dbReference type="NCBIfam" id="TIGR00084">
    <property type="entry name" value="ruvA"/>
    <property type="match status" value="1"/>
</dbReference>
<comment type="caution">
    <text evidence="6">Lacks conserved residue(s) required for the propagation of feature annotation.</text>
</comment>
<sequence length="204" mass="21149">MIASLRGTVTSVELHGAVIECAGVGYFFRATPATLGTLRRGEEATVMTTLAVKEDTMVLYGFADAASREMFGVLQSVSGLGPRLALAAESVLSPVELAQAIAGGDTKALQRIPGVGKRMAERMVVELKDKVAQFSGQAPGDAEGLDLPLPSTAGAHGAQVVEALMGLGFPEKQAQTAVDRVLEQQPDMGTAEALRAALVSLGKK</sequence>